<evidence type="ECO:0000313" key="1">
    <source>
        <dbReference type="EMBL" id="KAJ8889791.1"/>
    </source>
</evidence>
<gene>
    <name evidence="1" type="ORF">PR048_009294</name>
</gene>
<evidence type="ECO:0000313" key="2">
    <source>
        <dbReference type="Proteomes" id="UP001159363"/>
    </source>
</evidence>
<organism evidence="1 2">
    <name type="scientific">Dryococelus australis</name>
    <dbReference type="NCBI Taxonomy" id="614101"/>
    <lineage>
        <taxon>Eukaryota</taxon>
        <taxon>Metazoa</taxon>
        <taxon>Ecdysozoa</taxon>
        <taxon>Arthropoda</taxon>
        <taxon>Hexapoda</taxon>
        <taxon>Insecta</taxon>
        <taxon>Pterygota</taxon>
        <taxon>Neoptera</taxon>
        <taxon>Polyneoptera</taxon>
        <taxon>Phasmatodea</taxon>
        <taxon>Verophasmatodea</taxon>
        <taxon>Anareolatae</taxon>
        <taxon>Phasmatidae</taxon>
        <taxon>Eurycanthinae</taxon>
        <taxon>Dryococelus</taxon>
    </lineage>
</organism>
<sequence>MKLLQTDFLFIRVVADGSWSKRCYRANFSSLSGSRSSSLSAHLSPRDPDSIPGDVRPWIFAYGKRTRRCHWPAGFLGDLPFPTPLHSGTAPFTPHLVHSSGWLEREVCSSSKDSWLLLALSYHRIRNPALGGNNRMVPVTWPAQDLDYSTPFSLTTLSELSSAPDADLTS</sequence>
<dbReference type="EMBL" id="JARBHB010000003">
    <property type="protein sequence ID" value="KAJ8889791.1"/>
    <property type="molecule type" value="Genomic_DNA"/>
</dbReference>
<proteinExistence type="predicted"/>
<reference evidence="1 2" key="1">
    <citation type="submission" date="2023-02" db="EMBL/GenBank/DDBJ databases">
        <title>LHISI_Scaffold_Assembly.</title>
        <authorList>
            <person name="Stuart O.P."/>
            <person name="Cleave R."/>
            <person name="Magrath M.J.L."/>
            <person name="Mikheyev A.S."/>
        </authorList>
    </citation>
    <scope>NUCLEOTIDE SEQUENCE [LARGE SCALE GENOMIC DNA]</scope>
    <source>
        <strain evidence="1">Daus_M_001</strain>
        <tissue evidence="1">Leg muscle</tissue>
    </source>
</reference>
<protein>
    <submittedName>
        <fullName evidence="1">Uncharacterized protein</fullName>
    </submittedName>
</protein>
<keyword evidence="2" id="KW-1185">Reference proteome</keyword>
<accession>A0ABQ9I079</accession>
<dbReference type="Proteomes" id="UP001159363">
    <property type="component" value="Chromosome 3"/>
</dbReference>
<comment type="caution">
    <text evidence="1">The sequence shown here is derived from an EMBL/GenBank/DDBJ whole genome shotgun (WGS) entry which is preliminary data.</text>
</comment>
<name>A0ABQ9I079_9NEOP</name>